<keyword evidence="3" id="KW-1185">Reference proteome</keyword>
<proteinExistence type="predicted"/>
<name>A0AAE8MUN9_9PEZI</name>
<dbReference type="EMBL" id="ONZQ02000003">
    <property type="protein sequence ID" value="SPO00250.1"/>
    <property type="molecule type" value="Genomic_DNA"/>
</dbReference>
<organism evidence="2 3">
    <name type="scientific">Cephalotrichum gorgonifer</name>
    <dbReference type="NCBI Taxonomy" id="2041049"/>
    <lineage>
        <taxon>Eukaryota</taxon>
        <taxon>Fungi</taxon>
        <taxon>Dikarya</taxon>
        <taxon>Ascomycota</taxon>
        <taxon>Pezizomycotina</taxon>
        <taxon>Sordariomycetes</taxon>
        <taxon>Hypocreomycetidae</taxon>
        <taxon>Microascales</taxon>
        <taxon>Microascaceae</taxon>
        <taxon>Cephalotrichum</taxon>
    </lineage>
</organism>
<comment type="caution">
    <text evidence="2">The sequence shown here is derived from an EMBL/GenBank/DDBJ whole genome shotgun (WGS) entry which is preliminary data.</text>
</comment>
<reference evidence="2" key="1">
    <citation type="submission" date="2018-03" db="EMBL/GenBank/DDBJ databases">
        <authorList>
            <person name="Guldener U."/>
        </authorList>
    </citation>
    <scope>NUCLEOTIDE SEQUENCE</scope>
</reference>
<sequence>MAQGKTSRRPVNAGARNQGDVPIQWGPRWRGPVPHRYGTKLQK</sequence>
<dbReference type="Proteomes" id="UP001187682">
    <property type="component" value="Unassembled WGS sequence"/>
</dbReference>
<gene>
    <name evidence="2" type="ORF">DNG_03095</name>
</gene>
<feature type="region of interest" description="Disordered" evidence="1">
    <location>
        <begin position="1"/>
        <end position="43"/>
    </location>
</feature>
<evidence type="ECO:0000256" key="1">
    <source>
        <dbReference type="SAM" id="MobiDB-lite"/>
    </source>
</evidence>
<evidence type="ECO:0000313" key="3">
    <source>
        <dbReference type="Proteomes" id="UP001187682"/>
    </source>
</evidence>
<evidence type="ECO:0000313" key="2">
    <source>
        <dbReference type="EMBL" id="SPO00250.1"/>
    </source>
</evidence>
<dbReference type="AlphaFoldDB" id="A0AAE8MUN9"/>
<accession>A0AAE8MUN9</accession>
<protein>
    <submittedName>
        <fullName evidence="2">Uncharacterized protein</fullName>
    </submittedName>
</protein>